<sequence>MRKRAALLLVLWLAMSVGTWGEDQNAENNDSWTGWARDKLTEGVGLKGGEAGSKSAERANKAAFVQKFLEGAIYSLEKHQTAKAEELMKGAMEYLYHDNTIKDKAAKLEEFMKEAIKYLEQDMVEKAENVVKGAVLYLKGDDEDNDEEKGKRAKYLEKDEKEKVAAGVNKATLVDSFLEGALAYLEQHQVAKAIDIMQGIVLYVAQSDEIKDKAAAAEEMIQGALTYLQEDKLEKGTEMIREAAKYLENDEDYKAAIGKGKGAKYLEKGNAEKGILKAHFVEEVLKGAMSYLQANHLVKAKDVIQGVQQFIAQDNTLKDKRATAEQLLNGAFGYLEQEKSGKAQKIIQEAIEYLENDEDVKEANKVLKEAEAKEAKLRGVKYLEKDEKKKVAAGVNKATLVDSFLEGALAYLEQHQVAKAIDIMQGIVLYVAQSDEIKDKAAAAEEMIQGALTYLQEDKLEKGTEMIREAAKYLENDEDYKAAIGKGKGAKYLEKGNAEKGILKAHFVEEVLKGAMSYLQANHLVKAKDVIQGVQQFIAQDNTLKDKRATAEQLLNGAFGYLEQEKSGKAQKIIQEAIEYIQNDKDVKEANKVFKEAEAKEAKLRGVKYLEKDEKEKVTAGVNKATLVDSFLEGALAYLEQHQVAKAIDIMQGIVLYVAQSDEIKDKAAAAEEMIQGALTYLQEDKLEKGTEMIREAAKYLENDEDYKAAIGKGKGAKYLEKGNAEKGILKAHFVEEVLKGAMSYLQANHLVKAKDVIQGVQQFIAQDNTLKDKRATAEQLLNGAFGYLEQEKSGKAQKIIQEAIEYLQNDEDVKEANKVFKEAEAKEAKLRGVKYLENDEKEKVAAGVNKANLVDSFLEGALAYLEQHQVAKAIDIMQGIVLYVAQSDEIKEKAAAAEEMIQGALTYLQEDKLEKGTEMIREAAKYLENDEDYKAAIGKGKGAKYLEKGNAEKGILKAHFVEEVLKGAMSYLQANHLVKAKDVIQGVQQFIAQDNTLKDKRATAEQLLNGAFGYLEQEKSGKAQKIIQEAIEYLQNDEDVKAANKVFKEAEAKAAKATGRKHSKTNNGAKHDGSEL</sequence>
<evidence type="ECO:0000256" key="3">
    <source>
        <dbReference type="SAM" id="SignalP"/>
    </source>
</evidence>
<evidence type="ECO:0000313" key="4">
    <source>
        <dbReference type="Proteomes" id="UP000694861"/>
    </source>
</evidence>
<feature type="region of interest" description="Disordered" evidence="2">
    <location>
        <begin position="1052"/>
        <end position="1077"/>
    </location>
</feature>
<name>A0ABM0PME2_PRUMU</name>
<dbReference type="GeneID" id="103340098"/>
<feature type="coiled-coil region" evidence="1">
    <location>
        <begin position="353"/>
        <end position="380"/>
    </location>
</feature>
<protein>
    <submittedName>
        <fullName evidence="5">Uncharacterized protein LOC103340098</fullName>
    </submittedName>
</protein>
<organism evidence="4 5">
    <name type="scientific">Prunus mume</name>
    <name type="common">Japanese apricot</name>
    <name type="synonym">Armeniaca mume</name>
    <dbReference type="NCBI Taxonomy" id="102107"/>
    <lineage>
        <taxon>Eukaryota</taxon>
        <taxon>Viridiplantae</taxon>
        <taxon>Streptophyta</taxon>
        <taxon>Embryophyta</taxon>
        <taxon>Tracheophyta</taxon>
        <taxon>Spermatophyta</taxon>
        <taxon>Magnoliopsida</taxon>
        <taxon>eudicotyledons</taxon>
        <taxon>Gunneridae</taxon>
        <taxon>Pentapetalae</taxon>
        <taxon>rosids</taxon>
        <taxon>fabids</taxon>
        <taxon>Rosales</taxon>
        <taxon>Rosaceae</taxon>
        <taxon>Amygdaloideae</taxon>
        <taxon>Amygdaleae</taxon>
        <taxon>Prunus</taxon>
    </lineage>
</organism>
<evidence type="ECO:0000313" key="5">
    <source>
        <dbReference type="RefSeq" id="XP_008241688.1"/>
    </source>
</evidence>
<proteinExistence type="predicted"/>
<reference evidence="4" key="1">
    <citation type="journal article" date="2012" name="Nat. Commun.">
        <title>The genome of Prunus mume.</title>
        <authorList>
            <person name="Zhang Q."/>
            <person name="Chen W."/>
            <person name="Sun L."/>
            <person name="Zhao F."/>
            <person name="Huang B."/>
            <person name="Yang W."/>
            <person name="Tao Y."/>
            <person name="Wang J."/>
            <person name="Yuan Z."/>
            <person name="Fan G."/>
            <person name="Xing Z."/>
            <person name="Han C."/>
            <person name="Pan H."/>
            <person name="Zhong X."/>
            <person name="Shi W."/>
            <person name="Liang X."/>
            <person name="Du D."/>
            <person name="Sun F."/>
            <person name="Xu Z."/>
            <person name="Hao R."/>
            <person name="Lv T."/>
            <person name="Lv Y."/>
            <person name="Zheng Z."/>
            <person name="Sun M."/>
            <person name="Luo L."/>
            <person name="Cai M."/>
            <person name="Gao Y."/>
            <person name="Wang J."/>
            <person name="Yin Y."/>
            <person name="Xu X."/>
            <person name="Cheng T."/>
            <person name="Wang J."/>
        </authorList>
    </citation>
    <scope>NUCLEOTIDE SEQUENCE [LARGE SCALE GENOMIC DNA]</scope>
</reference>
<evidence type="ECO:0000256" key="2">
    <source>
        <dbReference type="SAM" id="MobiDB-lite"/>
    </source>
</evidence>
<dbReference type="Proteomes" id="UP000694861">
    <property type="component" value="Linkage group LG8"/>
</dbReference>
<accession>A0ABM0PME2</accession>
<keyword evidence="1" id="KW-0175">Coiled coil</keyword>
<reference evidence="5" key="2">
    <citation type="submission" date="2025-08" db="UniProtKB">
        <authorList>
            <consortium name="RefSeq"/>
        </authorList>
    </citation>
    <scope>IDENTIFICATION</scope>
</reference>
<feature type="chain" id="PRO_5047472684" evidence="3">
    <location>
        <begin position="22"/>
        <end position="1077"/>
    </location>
</feature>
<keyword evidence="3" id="KW-0732">Signal</keyword>
<evidence type="ECO:0000256" key="1">
    <source>
        <dbReference type="SAM" id="Coils"/>
    </source>
</evidence>
<gene>
    <name evidence="5" type="primary">LOC103340098</name>
</gene>
<dbReference type="RefSeq" id="XP_008241688.1">
    <property type="nucleotide sequence ID" value="XM_008243466.2"/>
</dbReference>
<keyword evidence="4" id="KW-1185">Reference proteome</keyword>
<feature type="signal peptide" evidence="3">
    <location>
        <begin position="1"/>
        <end position="21"/>
    </location>
</feature>